<dbReference type="SUPFAM" id="SSF51735">
    <property type="entry name" value="NAD(P)-binding Rossmann-fold domains"/>
    <property type="match status" value="1"/>
</dbReference>
<dbReference type="EC" id="1.1.1.125" evidence="2"/>
<evidence type="ECO:0000313" key="3">
    <source>
        <dbReference type="Proteomes" id="UP000029641"/>
    </source>
</evidence>
<name>A0A090W5T5_9FLAO</name>
<keyword evidence="2" id="KW-0560">Oxidoreductase</keyword>
<dbReference type="Pfam" id="PF00106">
    <property type="entry name" value="adh_short"/>
    <property type="match status" value="1"/>
</dbReference>
<organism evidence="2 4">
    <name type="scientific">Jejuia pallidilutea</name>
    <dbReference type="NCBI Taxonomy" id="504487"/>
    <lineage>
        <taxon>Bacteria</taxon>
        <taxon>Pseudomonadati</taxon>
        <taxon>Bacteroidota</taxon>
        <taxon>Flavobacteriia</taxon>
        <taxon>Flavobacteriales</taxon>
        <taxon>Flavobacteriaceae</taxon>
        <taxon>Jejuia</taxon>
    </lineage>
</organism>
<dbReference type="Proteomes" id="UP000029646">
    <property type="component" value="Unassembled WGS sequence"/>
</dbReference>
<comment type="caution">
    <text evidence="2">The sequence shown here is derived from an EMBL/GenBank/DDBJ whole genome shotgun (WGS) entry which is preliminary data.</text>
</comment>
<dbReference type="eggNOG" id="COG1028">
    <property type="taxonomic scope" value="Bacteria"/>
</dbReference>
<dbReference type="GO" id="GO:0008678">
    <property type="term" value="F:2-deoxy-D-gluconate 3-dehydrogenase activity"/>
    <property type="evidence" value="ECO:0007669"/>
    <property type="project" value="UniProtKB-EC"/>
</dbReference>
<dbReference type="Gene3D" id="3.40.50.720">
    <property type="entry name" value="NAD(P)-binding Rossmann-like Domain"/>
    <property type="match status" value="1"/>
</dbReference>
<dbReference type="Proteomes" id="UP000029641">
    <property type="component" value="Unassembled WGS sequence"/>
</dbReference>
<protein>
    <submittedName>
        <fullName evidence="2">2-deoxy-D-gluconate 3-dehydrogenase</fullName>
        <ecNumber evidence="2">1.1.1.125</ecNumber>
    </submittedName>
</protein>
<dbReference type="InterPro" id="IPR002347">
    <property type="entry name" value="SDR_fam"/>
</dbReference>
<sequence length="73" mass="7798">MSINLFDLKGKTALITGAVHGLGMAMAKGIGHAGATIVVNNYSEDSLHEAVEEYKSEGLMPMGTYLTLLMKKQ</sequence>
<evidence type="ECO:0000313" key="2">
    <source>
        <dbReference type="EMBL" id="GAL70814.1"/>
    </source>
</evidence>
<evidence type="ECO:0000313" key="4">
    <source>
        <dbReference type="Proteomes" id="UP000029646"/>
    </source>
</evidence>
<accession>A0A090W5T5</accession>
<dbReference type="EMBL" id="BBNS01000008">
    <property type="protein sequence ID" value="GAL70814.1"/>
    <property type="molecule type" value="Genomic_DNA"/>
</dbReference>
<gene>
    <name evidence="1" type="ORF">JCM19301_1780</name>
    <name evidence="2" type="ORF">JCM19302_1977</name>
</gene>
<dbReference type="InterPro" id="IPR036291">
    <property type="entry name" value="NAD(P)-bd_dom_sf"/>
</dbReference>
<evidence type="ECO:0000313" key="1">
    <source>
        <dbReference type="EMBL" id="GAL67168.1"/>
    </source>
</evidence>
<dbReference type="EMBL" id="BBNR01000008">
    <property type="protein sequence ID" value="GAL67168.1"/>
    <property type="molecule type" value="Genomic_DNA"/>
</dbReference>
<proteinExistence type="predicted"/>
<reference evidence="3 4" key="1">
    <citation type="journal article" date="2014" name="Genome Announc.">
        <title>Draft Genome Sequence of Marine Flavobacterium Jejuia pallidilutea Strain 11shimoA1 and Pigmentation Mutants.</title>
        <authorList>
            <person name="Takatani N."/>
            <person name="Nakanishi M."/>
            <person name="Meirelles P."/>
            <person name="Mino S."/>
            <person name="Suda W."/>
            <person name="Oshima K."/>
            <person name="Hattori M."/>
            <person name="Ohkuma M."/>
            <person name="Hosokawa M."/>
            <person name="Miyashita K."/>
            <person name="Thompson F.L."/>
            <person name="Niwa A."/>
            <person name="Sawabe T."/>
            <person name="Sawabe T."/>
        </authorList>
    </citation>
    <scope>NUCLEOTIDE SEQUENCE [LARGE SCALE GENOMIC DNA]</scope>
    <source>
        <strain evidence="1 3">JCM 19301</strain>
        <strain evidence="2">JCM 19302</strain>
        <strain evidence="4">JCM19302</strain>
    </source>
</reference>
<dbReference type="AlphaFoldDB" id="A0A090W5T5"/>